<proteinExistence type="predicted"/>
<protein>
    <submittedName>
        <fullName evidence="1">Uncharacterized protein</fullName>
    </submittedName>
</protein>
<accession>A0AAV2LUE0</accession>
<sequence>MDRRTGVGVCGEGEAGAAGQLTSAFTADVRYHCRRQVSLQTSGITADVRYHCRRQVSLQTSGITADVKYHCRRSSITADVKYHCRRQVSLQTSGITADVRYHCRRQVSLQTVKYHCRHGTGEQVLLRCCTTVCGVDIGVLQTETTADTSVRRSCTEHGA</sequence>
<organism evidence="1 2">
    <name type="scientific">Knipowitschia caucasica</name>
    <name type="common">Caucasian dwarf goby</name>
    <name type="synonym">Pomatoschistus caucasicus</name>
    <dbReference type="NCBI Taxonomy" id="637954"/>
    <lineage>
        <taxon>Eukaryota</taxon>
        <taxon>Metazoa</taxon>
        <taxon>Chordata</taxon>
        <taxon>Craniata</taxon>
        <taxon>Vertebrata</taxon>
        <taxon>Euteleostomi</taxon>
        <taxon>Actinopterygii</taxon>
        <taxon>Neopterygii</taxon>
        <taxon>Teleostei</taxon>
        <taxon>Neoteleostei</taxon>
        <taxon>Acanthomorphata</taxon>
        <taxon>Gobiaria</taxon>
        <taxon>Gobiiformes</taxon>
        <taxon>Gobioidei</taxon>
        <taxon>Gobiidae</taxon>
        <taxon>Gobiinae</taxon>
        <taxon>Knipowitschia</taxon>
    </lineage>
</organism>
<evidence type="ECO:0000313" key="2">
    <source>
        <dbReference type="Proteomes" id="UP001497482"/>
    </source>
</evidence>
<gene>
    <name evidence="1" type="ORF">KC01_LOCUS32062</name>
</gene>
<reference evidence="1 2" key="1">
    <citation type="submission" date="2024-04" db="EMBL/GenBank/DDBJ databases">
        <authorList>
            <person name="Waldvogel A.-M."/>
            <person name="Schoenle A."/>
        </authorList>
    </citation>
    <scope>NUCLEOTIDE SEQUENCE [LARGE SCALE GENOMIC DNA]</scope>
</reference>
<evidence type="ECO:0000313" key="1">
    <source>
        <dbReference type="EMBL" id="CAL1604571.1"/>
    </source>
</evidence>
<dbReference type="Proteomes" id="UP001497482">
    <property type="component" value="Chromosome 4"/>
</dbReference>
<keyword evidence="2" id="KW-1185">Reference proteome</keyword>
<name>A0AAV2LUE0_KNICA</name>
<dbReference type="AlphaFoldDB" id="A0AAV2LUE0"/>
<dbReference type="EMBL" id="OZ035826">
    <property type="protein sequence ID" value="CAL1604571.1"/>
    <property type="molecule type" value="Genomic_DNA"/>
</dbReference>